<dbReference type="Proteomes" id="UP000218767">
    <property type="component" value="Unassembled WGS sequence"/>
</dbReference>
<reference evidence="6" key="1">
    <citation type="submission" date="2017-08" db="EMBL/GenBank/DDBJ databases">
        <title>A dynamic microbial community with high functional redundancy inhabits the cold, oxic subseafloor aquifer.</title>
        <authorList>
            <person name="Tully B.J."/>
            <person name="Wheat C.G."/>
            <person name="Glazer B.T."/>
            <person name="Huber J.A."/>
        </authorList>
    </citation>
    <scope>NUCLEOTIDE SEQUENCE [LARGE SCALE GENOMIC DNA]</scope>
</reference>
<evidence type="ECO:0000313" key="5">
    <source>
        <dbReference type="EMBL" id="PCI78510.1"/>
    </source>
</evidence>
<evidence type="ECO:0000256" key="2">
    <source>
        <dbReference type="ARBA" id="ARBA00023004"/>
    </source>
</evidence>
<dbReference type="EMBL" id="NVUL01000031">
    <property type="protein sequence ID" value="PCI78510.1"/>
    <property type="molecule type" value="Genomic_DNA"/>
</dbReference>
<evidence type="ECO:0000256" key="3">
    <source>
        <dbReference type="ARBA" id="ARBA00023014"/>
    </source>
</evidence>
<protein>
    <recommendedName>
        <fullName evidence="4">4Fe-4S Mo/W bis-MGD-type domain-containing protein</fullName>
    </recommendedName>
</protein>
<dbReference type="Gene3D" id="2.20.25.90">
    <property type="entry name" value="ADC-like domains"/>
    <property type="match status" value="1"/>
</dbReference>
<dbReference type="Pfam" id="PF04879">
    <property type="entry name" value="Molybdop_Fe4S4"/>
    <property type="match status" value="1"/>
</dbReference>
<evidence type="ECO:0000313" key="6">
    <source>
        <dbReference type="Proteomes" id="UP000218767"/>
    </source>
</evidence>
<dbReference type="GO" id="GO:0051536">
    <property type="term" value="F:iron-sulfur cluster binding"/>
    <property type="evidence" value="ECO:0007669"/>
    <property type="project" value="UniProtKB-KW"/>
</dbReference>
<keyword evidence="2" id="KW-0408">Iron</keyword>
<gene>
    <name evidence="5" type="ORF">COB20_06640</name>
</gene>
<proteinExistence type="predicted"/>
<evidence type="ECO:0000259" key="4">
    <source>
        <dbReference type="Pfam" id="PF04879"/>
    </source>
</evidence>
<sequence length="38" mass="4050">EVIDKGQPEHSIVTTCAYCGVGCSFKAEMKGVHRLALA</sequence>
<dbReference type="SUPFAM" id="SSF53706">
    <property type="entry name" value="Formate dehydrogenase/DMSO reductase, domains 1-3"/>
    <property type="match status" value="1"/>
</dbReference>
<dbReference type="GO" id="GO:0016491">
    <property type="term" value="F:oxidoreductase activity"/>
    <property type="evidence" value="ECO:0007669"/>
    <property type="project" value="InterPro"/>
</dbReference>
<accession>A0A2A4X7H1</accession>
<keyword evidence="1" id="KW-0479">Metal-binding</keyword>
<evidence type="ECO:0000256" key="1">
    <source>
        <dbReference type="ARBA" id="ARBA00022723"/>
    </source>
</evidence>
<feature type="domain" description="4Fe-4S Mo/W bis-MGD-type" evidence="4">
    <location>
        <begin position="10"/>
        <end position="31"/>
    </location>
</feature>
<feature type="non-terminal residue" evidence="5">
    <location>
        <position position="1"/>
    </location>
</feature>
<dbReference type="InterPro" id="IPR006963">
    <property type="entry name" value="Mopterin_OxRdtase_4Fe-4S_dom"/>
</dbReference>
<dbReference type="AlphaFoldDB" id="A0A2A4X7H1"/>
<organism evidence="5 6">
    <name type="scientific">SAR86 cluster bacterium</name>
    <dbReference type="NCBI Taxonomy" id="2030880"/>
    <lineage>
        <taxon>Bacteria</taxon>
        <taxon>Pseudomonadati</taxon>
        <taxon>Pseudomonadota</taxon>
        <taxon>Gammaproteobacteria</taxon>
        <taxon>SAR86 cluster</taxon>
    </lineage>
</organism>
<comment type="caution">
    <text evidence="5">The sequence shown here is derived from an EMBL/GenBank/DDBJ whole genome shotgun (WGS) entry which is preliminary data.</text>
</comment>
<dbReference type="GO" id="GO:0046872">
    <property type="term" value="F:metal ion binding"/>
    <property type="evidence" value="ECO:0007669"/>
    <property type="project" value="UniProtKB-KW"/>
</dbReference>
<name>A0A2A4X7H1_9GAMM</name>
<keyword evidence="3" id="KW-0411">Iron-sulfur</keyword>